<evidence type="ECO:0000259" key="3">
    <source>
        <dbReference type="Pfam" id="PF07693"/>
    </source>
</evidence>
<dbReference type="InterPro" id="IPR052754">
    <property type="entry name" value="NTPase_KAP_P-loop"/>
</dbReference>
<evidence type="ECO:0000313" key="4">
    <source>
        <dbReference type="EMBL" id="RGI84633.1"/>
    </source>
</evidence>
<keyword evidence="2" id="KW-0472">Membrane</keyword>
<proteinExistence type="predicted"/>
<comment type="caution">
    <text evidence="4">The sequence shown here is derived from an EMBL/GenBank/DDBJ whole genome shotgun (WGS) entry which is preliminary data.</text>
</comment>
<dbReference type="PANTHER" id="PTHR22674:SF6">
    <property type="entry name" value="NTPASE KAP FAMILY P-LOOP DOMAIN-CONTAINING PROTEIN 1"/>
    <property type="match status" value="1"/>
</dbReference>
<name>A0A3E4F6F8_9FIRM</name>
<keyword evidence="2" id="KW-1133">Transmembrane helix</keyword>
<evidence type="ECO:0000313" key="5">
    <source>
        <dbReference type="Proteomes" id="UP000260664"/>
    </source>
</evidence>
<dbReference type="Pfam" id="PF07693">
    <property type="entry name" value="KAP_NTPase"/>
    <property type="match status" value="1"/>
</dbReference>
<dbReference type="SUPFAM" id="SSF52540">
    <property type="entry name" value="P-loop containing nucleoside triphosphate hydrolases"/>
    <property type="match status" value="1"/>
</dbReference>
<dbReference type="PANTHER" id="PTHR22674">
    <property type="entry name" value="NTPASE, KAP FAMILY P-LOOP DOMAIN-CONTAINING 1"/>
    <property type="match status" value="1"/>
</dbReference>
<dbReference type="InterPro" id="IPR027417">
    <property type="entry name" value="P-loop_NTPase"/>
</dbReference>
<keyword evidence="1" id="KW-0175">Coiled coil</keyword>
<dbReference type="EMBL" id="QSOI01000006">
    <property type="protein sequence ID" value="RGI84633.1"/>
    <property type="molecule type" value="Genomic_DNA"/>
</dbReference>
<gene>
    <name evidence="4" type="ORF">DXD84_06745</name>
</gene>
<feature type="coiled-coil region" evidence="1">
    <location>
        <begin position="1038"/>
        <end position="1097"/>
    </location>
</feature>
<organism evidence="4 5">
    <name type="scientific">Dorea formicigenerans</name>
    <dbReference type="NCBI Taxonomy" id="39486"/>
    <lineage>
        <taxon>Bacteria</taxon>
        <taxon>Bacillati</taxon>
        <taxon>Bacillota</taxon>
        <taxon>Clostridia</taxon>
        <taxon>Lachnospirales</taxon>
        <taxon>Lachnospiraceae</taxon>
        <taxon>Dorea</taxon>
    </lineage>
</organism>
<feature type="transmembrane region" description="Helical" evidence="2">
    <location>
        <begin position="195"/>
        <end position="220"/>
    </location>
</feature>
<keyword evidence="2" id="KW-0812">Transmembrane</keyword>
<protein>
    <recommendedName>
        <fullName evidence="3">KAP NTPase domain-containing protein</fullName>
    </recommendedName>
</protein>
<reference evidence="4 5" key="1">
    <citation type="submission" date="2018-08" db="EMBL/GenBank/DDBJ databases">
        <title>A genome reference for cultivated species of the human gut microbiota.</title>
        <authorList>
            <person name="Zou Y."/>
            <person name="Xue W."/>
            <person name="Luo G."/>
        </authorList>
    </citation>
    <scope>NUCLEOTIDE SEQUENCE [LARGE SCALE GENOMIC DNA]</scope>
    <source>
        <strain evidence="4 5">TM09-19AC</strain>
    </source>
</reference>
<accession>A0A3E4F6F8</accession>
<dbReference type="AlphaFoldDB" id="A0A3E4F6F8"/>
<dbReference type="Proteomes" id="UP000260664">
    <property type="component" value="Unassembled WGS sequence"/>
</dbReference>
<dbReference type="Gene3D" id="3.40.50.300">
    <property type="entry name" value="P-loop containing nucleotide triphosphate hydrolases"/>
    <property type="match status" value="1"/>
</dbReference>
<feature type="transmembrane region" description="Helical" evidence="2">
    <location>
        <begin position="166"/>
        <end position="189"/>
    </location>
</feature>
<feature type="domain" description="KAP NTPase" evidence="3">
    <location>
        <begin position="41"/>
        <end position="403"/>
    </location>
</feature>
<evidence type="ECO:0000256" key="1">
    <source>
        <dbReference type="SAM" id="Coils"/>
    </source>
</evidence>
<evidence type="ECO:0000256" key="2">
    <source>
        <dbReference type="SAM" id="Phobius"/>
    </source>
</evidence>
<sequence>MAKIFYNNTGIKRKEKAMKNYFIKDEALKSVDQDSFGHVDIANNIKNMIEYTDAPFNVAIIGKWGMGKSSLINMLKKVLEQDQTDVYMIQEINAWKYQKEEFGRAFLKQLLQGIEGRKFNSKEEFEHILQKYLNQDVKIENDQSHVKAPEQIKSGWHRWKKTIRGILGISGFIFLLVFIYKCIALNLFWGHFPELLRASFICFCKNVATILIVPIMVWYGKIYMDKLAEKKNVQVGLNFPLETRDDYENYLKSVLREKKYANKKIITIIDDLDRLDSSKIVEALDALKVFMDLDKCIFIVPFDDAILKKALEEKRVSNLTSTESEIDSDLILDKLFQYKVYIPELVKINIKKYAVELFQKNCQDFITEYMNGNMEEACRIVQNIVIHKHVSTPRQVKKLINNFINNMIIACKREKKQTVQKGFATELDSIRMIAKISVLQADFNEFYDTLFLNMNAMEEIVEVYRGENDSPSEEVGRFFENIDKRYELKPKYQSLINYLIHTEKYNKVPSLASYIYMAQDKISALTGDKKQQEFMETMLSKNMQSAQKMLENTPVFAEKICQYLDLEDDADDVLTVCNMAINLIESINQQYCDEVIRAISRRIEGCAKTVEYTGIEWLNINQYYWVRNHAEDKSVFDVSMEQYLNKLEQEKDVERVIISMLKYKNDFSAGVKQSVKKVIEEYADDGAYGLMNLAVMGQDLSIEETLDYIPEKMFVHITNELVEDRADISDEECETLTHFFTIYVTKDNYVEYLALIKYLAGDAEYHGLLLDLLVKSPFGEKIPENMRQVIINTVAAMDPDESNSETYNLLIEYPCDLEPGEDETTKYVSYLGKIKDADKVVDIICTFVDYGNVIEIFDSIIQKIFSDAPEKEEHRSAVCRLVKYCETKQIQTLFTTLDTKASYSSGREYDELTMLMKELHETNSVNDELVKISEETIFPHLRLYGEYQNYFTFAVQQLIELKEEISDKRMEDYAKEILRHYSTFPVEVVEAYNSLSEYMSEEILVEAAGIFIATPKKEVIDDIAKFLYAHYTIFNEKNENLSELLNFVKDNFKQLQDKKAAVKTVNRIYSSLGESGLEIISNQIMNADEEITALSKDMAKFYNKLSITRFSKLILKLYINNTPENIRKLLFNTDTTRTIDEVLEAIGKDSDDYTTVQLEEALDMYEQYGLKNEKIWYAIAKGYLTDNQETEQNKKILNLLNKKLNEKKIEKGNAAKLFNMIYYNTSSDELQKQVVKVTIERKVVVQFKKLLSADEKIEYDRKRKSM</sequence>
<dbReference type="RefSeq" id="WP_117494895.1">
    <property type="nucleotide sequence ID" value="NZ_QSOI01000006.1"/>
</dbReference>
<dbReference type="InterPro" id="IPR011646">
    <property type="entry name" value="KAP_P-loop"/>
</dbReference>